<dbReference type="Proteomes" id="UP000192418">
    <property type="component" value="Unassembled WGS sequence"/>
</dbReference>
<dbReference type="Gene3D" id="3.30.450.20">
    <property type="entry name" value="PAS domain"/>
    <property type="match status" value="1"/>
</dbReference>
<dbReference type="PROSITE" id="PS50109">
    <property type="entry name" value="HIS_KIN"/>
    <property type="match status" value="1"/>
</dbReference>
<feature type="modified residue" description="4-aspartylphosphate" evidence="4">
    <location>
        <position position="812"/>
    </location>
</feature>
<keyword evidence="5" id="KW-0472">Membrane</keyword>
<dbReference type="CDD" id="cd00082">
    <property type="entry name" value="HisKA"/>
    <property type="match status" value="1"/>
</dbReference>
<dbReference type="Pfam" id="PF09084">
    <property type="entry name" value="NMT1"/>
    <property type="match status" value="1"/>
</dbReference>
<dbReference type="InterPro" id="IPR003594">
    <property type="entry name" value="HATPase_dom"/>
</dbReference>
<dbReference type="Gene3D" id="3.40.50.2300">
    <property type="match status" value="1"/>
</dbReference>
<dbReference type="EMBL" id="FWXY01000001">
    <property type="protein sequence ID" value="SMC36848.1"/>
    <property type="molecule type" value="Genomic_DNA"/>
</dbReference>
<dbReference type="InterPro" id="IPR013655">
    <property type="entry name" value="PAS_fold_3"/>
</dbReference>
<evidence type="ECO:0000259" key="7">
    <source>
        <dbReference type="PROSITE" id="PS50110"/>
    </source>
</evidence>
<dbReference type="SMART" id="SM00388">
    <property type="entry name" value="HisKA"/>
    <property type="match status" value="1"/>
</dbReference>
<gene>
    <name evidence="9" type="ORF">SAMN02746065_101167</name>
</gene>
<keyword evidence="10" id="KW-1185">Reference proteome</keyword>
<evidence type="ECO:0000256" key="2">
    <source>
        <dbReference type="ARBA" id="ARBA00012438"/>
    </source>
</evidence>
<dbReference type="SUPFAM" id="SSF55785">
    <property type="entry name" value="PYP-like sensor domain (PAS domain)"/>
    <property type="match status" value="1"/>
</dbReference>
<accession>A0A1W1YMA1</accession>
<feature type="domain" description="Histidine kinase" evidence="6">
    <location>
        <begin position="516"/>
        <end position="739"/>
    </location>
</feature>
<dbReference type="Gene3D" id="3.40.190.10">
    <property type="entry name" value="Periplasmic binding protein-like II"/>
    <property type="match status" value="2"/>
</dbReference>
<evidence type="ECO:0000313" key="10">
    <source>
        <dbReference type="Proteomes" id="UP000192418"/>
    </source>
</evidence>
<dbReference type="SUPFAM" id="SSF52172">
    <property type="entry name" value="CheY-like"/>
    <property type="match status" value="1"/>
</dbReference>
<dbReference type="InterPro" id="IPR001789">
    <property type="entry name" value="Sig_transdc_resp-reg_receiver"/>
</dbReference>
<dbReference type="SUPFAM" id="SSF55874">
    <property type="entry name" value="ATPase domain of HSP90 chaperone/DNA topoisomerase II/histidine kinase"/>
    <property type="match status" value="1"/>
</dbReference>
<dbReference type="Pfam" id="PF00512">
    <property type="entry name" value="HisKA"/>
    <property type="match status" value="1"/>
</dbReference>
<evidence type="ECO:0000256" key="3">
    <source>
        <dbReference type="ARBA" id="ARBA00022553"/>
    </source>
</evidence>
<feature type="domain" description="Response regulatory" evidence="7">
    <location>
        <begin position="760"/>
        <end position="877"/>
    </location>
</feature>
<dbReference type="PANTHER" id="PTHR43065">
    <property type="entry name" value="SENSOR HISTIDINE KINASE"/>
    <property type="match status" value="1"/>
</dbReference>
<dbReference type="InterPro" id="IPR015168">
    <property type="entry name" value="SsuA/THI5"/>
</dbReference>
<sequence length="880" mass="99625">MATTRLQRYWFLKIHLLFMTLFLFFFCSMAGAAEKVSIQLAWNHQFQFAGYYAALHRGYYSKEGLDVTIIEGGTNTFAREAVAGHRAQYGVAGAELMLHRIDGDPFVVLAPIFQHSATILLARRDSGISTIHDLMGKRVMLLPGKKDADILVAFLNEGIPISAIERMDQTYNLNDLIQGRTHAVSAYTTNEPWQLLQNNIEPVIISPRTYGIDFYSDCLFTTHNEIKHHPRQVKAFLEASLKGWAYAMDHPEEIIDLLISHYHVKKSRGHLRYEAQAIRKIMRPDLIQIGHMNPGRWRHIAKTYRKLGLLTGEFPFDDFLYDPNHTTDATRLKRIAAVAVGICMVFIVVILTLYFFNRKLANEIRERKKVEKNLREREQLLNEMGSLARIGGWVHDLVENRATWTKEIYKIIEIDDSTVPPGPNEHLNYYPPRDREMLARAYDLSMETGEKFDIKLQCHTASDRLLWVHAVGRPEYANGECIKMKGIFQDITKQKEIETQLLQAQKMEAVGRLAGGVAHDFNNMLSIILGNAEILLEDMPPTDPLTDNVKEIHKATKRSANLTRQLLAFARKQAIAPRILDINQVLEEMLKMLQRLIGEDIELSWIPGQGIWPVRMDPSQVDQLLANLCLNARDAIEDIGRVTIETDNVVFNADYCRDHMGFHPGEFVMIVVSDNGAGMDKETRENLFEPFFTTKSIGRGSGLGLATVFGIVKQNKGFINVYSEPGKGSTFKLYLPASGKSMPPEPPKNMPFSPQSGDETVLLVEDEPPILKIAQKILEQLGYTVLATHSPDEALKMAGMWGKNTIHLLITDVIMPGMNGRELSERLCRLHPDMKCIFMSGYTANVIARHGVLDKGVHFINKPFSRQDLAQSVREALGHS</sequence>
<dbReference type="SMART" id="SM00448">
    <property type="entry name" value="REC"/>
    <property type="match status" value="1"/>
</dbReference>
<dbReference type="GO" id="GO:0000155">
    <property type="term" value="F:phosphorelay sensor kinase activity"/>
    <property type="evidence" value="ECO:0007669"/>
    <property type="project" value="InterPro"/>
</dbReference>
<dbReference type="SUPFAM" id="SSF53850">
    <property type="entry name" value="Periplasmic binding protein-like II"/>
    <property type="match status" value="1"/>
</dbReference>
<evidence type="ECO:0000256" key="1">
    <source>
        <dbReference type="ARBA" id="ARBA00000085"/>
    </source>
</evidence>
<dbReference type="Pfam" id="PF00072">
    <property type="entry name" value="Response_reg"/>
    <property type="match status" value="1"/>
</dbReference>
<dbReference type="InterPro" id="IPR036890">
    <property type="entry name" value="HATPase_C_sf"/>
</dbReference>
<dbReference type="AlphaFoldDB" id="A0A1W1YMA1"/>
<dbReference type="EC" id="2.7.13.3" evidence="2"/>
<feature type="transmembrane region" description="Helical" evidence="5">
    <location>
        <begin position="335"/>
        <end position="356"/>
    </location>
</feature>
<dbReference type="RefSeq" id="WP_170923644.1">
    <property type="nucleotide sequence ID" value="NZ_FWXY01000001.1"/>
</dbReference>
<dbReference type="PANTHER" id="PTHR43065:SF42">
    <property type="entry name" value="TWO-COMPONENT SENSOR PPRA"/>
    <property type="match status" value="1"/>
</dbReference>
<organism evidence="9 10">
    <name type="scientific">Desulfocicer vacuolatum DSM 3385</name>
    <dbReference type="NCBI Taxonomy" id="1121400"/>
    <lineage>
        <taxon>Bacteria</taxon>
        <taxon>Pseudomonadati</taxon>
        <taxon>Thermodesulfobacteriota</taxon>
        <taxon>Desulfobacteria</taxon>
        <taxon>Desulfobacterales</taxon>
        <taxon>Desulfobacteraceae</taxon>
        <taxon>Desulfocicer</taxon>
    </lineage>
</organism>
<name>A0A1W1YMA1_9BACT</name>
<dbReference type="SMART" id="SM00387">
    <property type="entry name" value="HATPase_c"/>
    <property type="match status" value="1"/>
</dbReference>
<dbReference type="Gene3D" id="1.10.287.130">
    <property type="match status" value="1"/>
</dbReference>
<dbReference type="SUPFAM" id="SSF47384">
    <property type="entry name" value="Homodimeric domain of signal transducing histidine kinase"/>
    <property type="match status" value="1"/>
</dbReference>
<dbReference type="InterPro" id="IPR000700">
    <property type="entry name" value="PAS-assoc_C"/>
</dbReference>
<dbReference type="Pfam" id="PF08447">
    <property type="entry name" value="PAS_3"/>
    <property type="match status" value="1"/>
</dbReference>
<dbReference type="Gene3D" id="3.30.565.10">
    <property type="entry name" value="Histidine kinase-like ATPase, C-terminal domain"/>
    <property type="match status" value="1"/>
</dbReference>
<comment type="catalytic activity">
    <reaction evidence="1">
        <text>ATP + protein L-histidine = ADP + protein N-phospho-L-histidine.</text>
        <dbReference type="EC" id="2.7.13.3"/>
    </reaction>
</comment>
<evidence type="ECO:0000259" key="8">
    <source>
        <dbReference type="PROSITE" id="PS50113"/>
    </source>
</evidence>
<dbReference type="InterPro" id="IPR011006">
    <property type="entry name" value="CheY-like_superfamily"/>
</dbReference>
<keyword evidence="3 4" id="KW-0597">Phosphoprotein</keyword>
<proteinExistence type="predicted"/>
<reference evidence="9 10" key="1">
    <citation type="submission" date="2017-04" db="EMBL/GenBank/DDBJ databases">
        <authorList>
            <person name="Afonso C.L."/>
            <person name="Miller P.J."/>
            <person name="Scott M.A."/>
            <person name="Spackman E."/>
            <person name="Goraichik I."/>
            <person name="Dimitrov K.M."/>
            <person name="Suarez D.L."/>
            <person name="Swayne D.E."/>
        </authorList>
    </citation>
    <scope>NUCLEOTIDE SEQUENCE [LARGE SCALE GENOMIC DNA]</scope>
    <source>
        <strain evidence="9 10">DSM 3385</strain>
    </source>
</reference>
<dbReference type="PROSITE" id="PS50113">
    <property type="entry name" value="PAC"/>
    <property type="match status" value="1"/>
</dbReference>
<dbReference type="Pfam" id="PF02518">
    <property type="entry name" value="HATPase_c"/>
    <property type="match status" value="1"/>
</dbReference>
<evidence type="ECO:0000256" key="5">
    <source>
        <dbReference type="SAM" id="Phobius"/>
    </source>
</evidence>
<feature type="domain" description="PAC" evidence="8">
    <location>
        <begin position="450"/>
        <end position="503"/>
    </location>
</feature>
<keyword evidence="5" id="KW-0812">Transmembrane</keyword>
<dbReference type="STRING" id="1121400.SAMN02746065_101167"/>
<dbReference type="InterPro" id="IPR003661">
    <property type="entry name" value="HisK_dim/P_dom"/>
</dbReference>
<evidence type="ECO:0000259" key="6">
    <source>
        <dbReference type="PROSITE" id="PS50109"/>
    </source>
</evidence>
<evidence type="ECO:0000313" key="9">
    <source>
        <dbReference type="EMBL" id="SMC36848.1"/>
    </source>
</evidence>
<keyword evidence="5" id="KW-1133">Transmembrane helix</keyword>
<dbReference type="InterPro" id="IPR004358">
    <property type="entry name" value="Sig_transdc_His_kin-like_C"/>
</dbReference>
<dbReference type="PROSITE" id="PS50110">
    <property type="entry name" value="RESPONSE_REGULATORY"/>
    <property type="match status" value="1"/>
</dbReference>
<evidence type="ECO:0000256" key="4">
    <source>
        <dbReference type="PROSITE-ProRule" id="PRU00169"/>
    </source>
</evidence>
<dbReference type="InterPro" id="IPR036097">
    <property type="entry name" value="HisK_dim/P_sf"/>
</dbReference>
<dbReference type="PRINTS" id="PR00344">
    <property type="entry name" value="BCTRLSENSOR"/>
</dbReference>
<dbReference type="InterPro" id="IPR005467">
    <property type="entry name" value="His_kinase_dom"/>
</dbReference>
<dbReference type="InterPro" id="IPR035965">
    <property type="entry name" value="PAS-like_dom_sf"/>
</dbReference>
<protein>
    <recommendedName>
        <fullName evidence="2">histidine kinase</fullName>
        <ecNumber evidence="2">2.7.13.3</ecNumber>
    </recommendedName>
</protein>